<gene>
    <name evidence="2" type="ORF">K431DRAFT_271645</name>
</gene>
<proteinExistence type="predicted"/>
<evidence type="ECO:0000313" key="3">
    <source>
        <dbReference type="Proteomes" id="UP000799441"/>
    </source>
</evidence>
<dbReference type="Proteomes" id="UP000799441">
    <property type="component" value="Unassembled WGS sequence"/>
</dbReference>
<dbReference type="AlphaFoldDB" id="A0A9P4Q7K3"/>
<protein>
    <submittedName>
        <fullName evidence="2">DUF1776-domain-containing protein</fullName>
    </submittedName>
</protein>
<dbReference type="EMBL" id="MU003805">
    <property type="protein sequence ID" value="KAF2719901.1"/>
    <property type="molecule type" value="Genomic_DNA"/>
</dbReference>
<evidence type="ECO:0000256" key="1">
    <source>
        <dbReference type="SAM" id="MobiDB-lite"/>
    </source>
</evidence>
<evidence type="ECO:0000313" key="2">
    <source>
        <dbReference type="EMBL" id="KAF2719901.1"/>
    </source>
</evidence>
<dbReference type="PANTHER" id="PTHR43313">
    <property type="entry name" value="SHORT-CHAIN DEHYDROGENASE/REDUCTASE FAMILY 9C"/>
    <property type="match status" value="1"/>
</dbReference>
<dbReference type="InterPro" id="IPR013952">
    <property type="entry name" value="DUF1776_fun"/>
</dbReference>
<comment type="caution">
    <text evidence="2">The sequence shown here is derived from an EMBL/GenBank/DDBJ whole genome shotgun (WGS) entry which is preliminary data.</text>
</comment>
<name>A0A9P4Q7K3_9PEZI</name>
<dbReference type="PANTHER" id="PTHR43313:SF1">
    <property type="entry name" value="3BETA-HYDROXYSTEROID DEHYDROGENASE DHS-16"/>
    <property type="match status" value="1"/>
</dbReference>
<dbReference type="OrthoDB" id="5308060at2759"/>
<feature type="region of interest" description="Disordered" evidence="1">
    <location>
        <begin position="346"/>
        <end position="370"/>
    </location>
</feature>
<accession>A0A9P4Q7K3</accession>
<dbReference type="SUPFAM" id="SSF51735">
    <property type="entry name" value="NAD(P)-binding Rossmann-fold domains"/>
    <property type="match status" value="1"/>
</dbReference>
<sequence length="370" mass="40491">MTDAQHLFDSARRQFDQIAADVERHFELVADHLNHVSAVAYNMNVGGIAGKRKRRAHRSASGARTDVVVIAGNFASPLANNLALDLERRGFIVYVVASSPQEEHYIRAQNRADLLPLHVPVMDGFAAHEQLSKFKTLLSRQHVAFEGAEPHKLNFVGLVLVPDTAMPEATIEDQNLEECSDMLNANVLNTIATVQYFMPAIVEHKTNVLLLTPSVTPSLALPEHTLECTIYGALGGFVTSLASELKRVGASVTHLKLGSIDIPSLTSKQRREGQRASRLRATPLRVLHNAVFDTLKARSPSRTRHIGRGSLAYDIIGNLAPPSLVTWMMGKRRAAAVTSSEPITMRDDELADSQASITWDKVGEGSDQEA</sequence>
<dbReference type="Gene3D" id="3.40.50.720">
    <property type="entry name" value="NAD(P)-binding Rossmann-like Domain"/>
    <property type="match status" value="1"/>
</dbReference>
<keyword evidence="3" id="KW-1185">Reference proteome</keyword>
<reference evidence="2" key="1">
    <citation type="journal article" date="2020" name="Stud. Mycol.">
        <title>101 Dothideomycetes genomes: a test case for predicting lifestyles and emergence of pathogens.</title>
        <authorList>
            <person name="Haridas S."/>
            <person name="Albert R."/>
            <person name="Binder M."/>
            <person name="Bloem J."/>
            <person name="Labutti K."/>
            <person name="Salamov A."/>
            <person name="Andreopoulos B."/>
            <person name="Baker S."/>
            <person name="Barry K."/>
            <person name="Bills G."/>
            <person name="Bluhm B."/>
            <person name="Cannon C."/>
            <person name="Castanera R."/>
            <person name="Culley D."/>
            <person name="Daum C."/>
            <person name="Ezra D."/>
            <person name="Gonzalez J."/>
            <person name="Henrissat B."/>
            <person name="Kuo A."/>
            <person name="Liang C."/>
            <person name="Lipzen A."/>
            <person name="Lutzoni F."/>
            <person name="Magnuson J."/>
            <person name="Mondo S."/>
            <person name="Nolan M."/>
            <person name="Ohm R."/>
            <person name="Pangilinan J."/>
            <person name="Park H.-J."/>
            <person name="Ramirez L."/>
            <person name="Alfaro M."/>
            <person name="Sun H."/>
            <person name="Tritt A."/>
            <person name="Yoshinaga Y."/>
            <person name="Zwiers L.-H."/>
            <person name="Turgeon B."/>
            <person name="Goodwin S."/>
            <person name="Spatafora J."/>
            <person name="Crous P."/>
            <person name="Grigoriev I."/>
        </authorList>
    </citation>
    <scope>NUCLEOTIDE SEQUENCE</scope>
    <source>
        <strain evidence="2">CBS 116435</strain>
    </source>
</reference>
<organism evidence="2 3">
    <name type="scientific">Polychaeton citri CBS 116435</name>
    <dbReference type="NCBI Taxonomy" id="1314669"/>
    <lineage>
        <taxon>Eukaryota</taxon>
        <taxon>Fungi</taxon>
        <taxon>Dikarya</taxon>
        <taxon>Ascomycota</taxon>
        <taxon>Pezizomycotina</taxon>
        <taxon>Dothideomycetes</taxon>
        <taxon>Dothideomycetidae</taxon>
        <taxon>Capnodiales</taxon>
        <taxon>Capnodiaceae</taxon>
        <taxon>Polychaeton</taxon>
    </lineage>
</organism>
<dbReference type="Pfam" id="PF08643">
    <property type="entry name" value="DUF1776"/>
    <property type="match status" value="2"/>
</dbReference>
<dbReference type="InterPro" id="IPR036291">
    <property type="entry name" value="NAD(P)-bd_dom_sf"/>
</dbReference>